<evidence type="ECO:0000313" key="3">
    <source>
        <dbReference type="Proteomes" id="UP000011761"/>
    </source>
</evidence>
<dbReference type="Proteomes" id="UP000011761">
    <property type="component" value="Unassembled WGS sequence"/>
</dbReference>
<dbReference type="eggNOG" id="ENOG502RFQW">
    <property type="taxonomic scope" value="Eukaryota"/>
</dbReference>
<reference evidence="2 3" key="1">
    <citation type="journal article" date="2012" name="PLoS Pathog.">
        <title>Diverse lifestyles and strategies of plant pathogenesis encoded in the genomes of eighteen Dothideomycetes fungi.</title>
        <authorList>
            <person name="Ohm R.A."/>
            <person name="Feau N."/>
            <person name="Henrissat B."/>
            <person name="Schoch C.L."/>
            <person name="Horwitz B.A."/>
            <person name="Barry K.W."/>
            <person name="Condon B.J."/>
            <person name="Copeland A.C."/>
            <person name="Dhillon B."/>
            <person name="Glaser F."/>
            <person name="Hesse C.N."/>
            <person name="Kosti I."/>
            <person name="LaButti K."/>
            <person name="Lindquist E.A."/>
            <person name="Lucas S."/>
            <person name="Salamov A.A."/>
            <person name="Bradshaw R.E."/>
            <person name="Ciuffetti L."/>
            <person name="Hamelin R.C."/>
            <person name="Kema G.H.J."/>
            <person name="Lawrence C."/>
            <person name="Scott J.A."/>
            <person name="Spatafora J.W."/>
            <person name="Turgeon B.G."/>
            <person name="de Wit P.J.G.M."/>
            <person name="Zhong S."/>
            <person name="Goodwin S.B."/>
            <person name="Grigoriev I.V."/>
        </authorList>
    </citation>
    <scope>NUCLEOTIDE SEQUENCE [LARGE SCALE GENOMIC DNA]</scope>
    <source>
        <strain evidence="2 3">UAMH 10762</strain>
    </source>
</reference>
<dbReference type="RefSeq" id="XP_007680697.1">
    <property type="nucleotide sequence ID" value="XM_007682507.1"/>
</dbReference>
<name>M2MLM2_BAUPA</name>
<organism evidence="2 3">
    <name type="scientific">Baudoinia panamericana (strain UAMH 10762)</name>
    <name type="common">Angels' share fungus</name>
    <name type="synonym">Baudoinia compniacensis (strain UAMH 10762)</name>
    <dbReference type="NCBI Taxonomy" id="717646"/>
    <lineage>
        <taxon>Eukaryota</taxon>
        <taxon>Fungi</taxon>
        <taxon>Dikarya</taxon>
        <taxon>Ascomycota</taxon>
        <taxon>Pezizomycotina</taxon>
        <taxon>Dothideomycetes</taxon>
        <taxon>Dothideomycetidae</taxon>
        <taxon>Mycosphaerellales</taxon>
        <taxon>Teratosphaeriaceae</taxon>
        <taxon>Baudoinia</taxon>
    </lineage>
</organism>
<accession>M2MLM2</accession>
<dbReference type="OrthoDB" id="5227693at2759"/>
<proteinExistence type="predicted"/>
<dbReference type="EMBL" id="KB445562">
    <property type="protein sequence ID" value="EMC92293.1"/>
    <property type="molecule type" value="Genomic_DNA"/>
</dbReference>
<protein>
    <submittedName>
        <fullName evidence="2">Uncharacterized protein</fullName>
    </submittedName>
</protein>
<dbReference type="HOGENOM" id="CLU_391792_0_0_1"/>
<sequence>MPQLSDDVTIAALVISLIALGVSYMQLTQQILSTVSAFRCCSYQVIGPWYRRRSLRPRFFELRLELRYETPKIVLVTPDELKDHANQQEKSVSLMFGPELNGNKKYRELDDTVHGEWIPDMQPATNMTAPSMRKLATSMDGQGSELEMAIPPPTDRVSNARHNPKTYGFWTAKQKPQPKSRRRGRKVGVRETEILATWLRFMYEIHSVYVGYFPEGCTAECNSRRKVCGGKSPRNPEAPCADNHARTEPAAIYCKWSWDFMPDDLIRPLARIDLGDMVVIALRLGMRWRSLDPGSGRLAAEGNGYSITASEEGGLGLVVRFNAGREDGFLPALVPSRAVDKLMCGIIPGDPSLVREDFDFIERLDGHKSLEALLTRIGVTYGATNTILAHGCRETNNELVMLLCPFLPLKGCKMVLHSFAGWVQSMKGVFSCWEGRVCLHRGLEQAIARYGSSKDSSLIAIRERLDTFRKEYADDYYVRRAKRALTEHHSSPEKQESLLIFLRDAFDHTTRYFREKRWHLADVESRTQYVDLVATHVCMADTACKRGEREAAKKRKEKQQPVPEAPKTAVAETAKIAVAEIPKTDDDENMADWVSSEKYEAWLEEVRKRYNVAKPEERGDWVSEEVFEKGLAYVDAVTNSKSNGIWNYILEKHKDRGLTREAVEEAWWMLMLRGIVWSASTNGLEQVSPVPASFYGDKTPLWIT</sequence>
<dbReference type="OMA" id="CEWEENA"/>
<dbReference type="AlphaFoldDB" id="M2MLM2"/>
<evidence type="ECO:0000256" key="1">
    <source>
        <dbReference type="SAM" id="MobiDB-lite"/>
    </source>
</evidence>
<feature type="region of interest" description="Disordered" evidence="1">
    <location>
        <begin position="549"/>
        <end position="568"/>
    </location>
</feature>
<gene>
    <name evidence="2" type="ORF">BAUCODRAFT_284405</name>
</gene>
<keyword evidence="3" id="KW-1185">Reference proteome</keyword>
<dbReference type="GeneID" id="19110717"/>
<evidence type="ECO:0000313" key="2">
    <source>
        <dbReference type="EMBL" id="EMC92293.1"/>
    </source>
</evidence>
<dbReference type="KEGG" id="bcom:BAUCODRAFT_284405"/>